<keyword evidence="7" id="KW-0690">Ribosome biogenesis</keyword>
<sequence>MWPCPILGSTLLGMLNFFSEDVDFKLSSPLKTKKWIKDASKSEGYEISILNYIFCSDDYLIEINKRYLDHDYFTDIITFDNSEEDNKIEGDIYVSVDRVMENALSFNNDFTIEMRRVLIHGLLHLVGYGDSNENEKKAMRAKEDGYLTQF</sequence>
<evidence type="ECO:0000256" key="4">
    <source>
        <dbReference type="ARBA" id="ARBA00022759"/>
    </source>
</evidence>
<evidence type="ECO:0000313" key="8">
    <source>
        <dbReference type="EMBL" id="NIJ56163.1"/>
    </source>
</evidence>
<reference evidence="8 9" key="1">
    <citation type="submission" date="2020-03" db="EMBL/GenBank/DDBJ databases">
        <title>Genomic Encyclopedia of Type Strains, Phase IV (KMG-IV): sequencing the most valuable type-strain genomes for metagenomic binning, comparative biology and taxonomic classification.</title>
        <authorList>
            <person name="Goeker M."/>
        </authorList>
    </citation>
    <scope>NUCLEOTIDE SEQUENCE [LARGE SCALE GENOMIC DNA]</scope>
    <source>
        <strain evidence="8 9">DSM 102865</strain>
    </source>
</reference>
<dbReference type="InterPro" id="IPR023091">
    <property type="entry name" value="MetalPrtase_cat_dom_sf_prd"/>
</dbReference>
<evidence type="ECO:0000256" key="1">
    <source>
        <dbReference type="ARBA" id="ARBA00010875"/>
    </source>
</evidence>
<evidence type="ECO:0000256" key="5">
    <source>
        <dbReference type="ARBA" id="ARBA00022801"/>
    </source>
</evidence>
<dbReference type="PANTHER" id="PTHR46986">
    <property type="entry name" value="ENDORIBONUCLEASE YBEY, CHLOROPLASTIC"/>
    <property type="match status" value="1"/>
</dbReference>
<organism evidence="8 9">
    <name type="scientific">Dyadobacter arcticus</name>
    <dbReference type="NCBI Taxonomy" id="1078754"/>
    <lineage>
        <taxon>Bacteria</taxon>
        <taxon>Pseudomonadati</taxon>
        <taxon>Bacteroidota</taxon>
        <taxon>Cytophagia</taxon>
        <taxon>Cytophagales</taxon>
        <taxon>Spirosomataceae</taxon>
        <taxon>Dyadobacter</taxon>
    </lineage>
</organism>
<evidence type="ECO:0000313" key="9">
    <source>
        <dbReference type="Proteomes" id="UP001179181"/>
    </source>
</evidence>
<dbReference type="NCBIfam" id="TIGR00043">
    <property type="entry name" value="rRNA maturation RNase YbeY"/>
    <property type="match status" value="1"/>
</dbReference>
<dbReference type="RefSeq" id="WP_310588649.1">
    <property type="nucleotide sequence ID" value="NZ_JAASQJ010000009.1"/>
</dbReference>
<accession>A0ABX0UT70</accession>
<dbReference type="HAMAP" id="MF_00009">
    <property type="entry name" value="Endoribonucl_YbeY"/>
    <property type="match status" value="1"/>
</dbReference>
<evidence type="ECO:0000256" key="7">
    <source>
        <dbReference type="HAMAP-Rule" id="MF_00009"/>
    </source>
</evidence>
<dbReference type="Proteomes" id="UP001179181">
    <property type="component" value="Unassembled WGS sequence"/>
</dbReference>
<dbReference type="InterPro" id="IPR002036">
    <property type="entry name" value="YbeY"/>
</dbReference>
<dbReference type="PROSITE" id="PS01306">
    <property type="entry name" value="UPF0054"/>
    <property type="match status" value="1"/>
</dbReference>
<evidence type="ECO:0000256" key="3">
    <source>
        <dbReference type="ARBA" id="ARBA00022723"/>
    </source>
</evidence>
<feature type="binding site" evidence="7">
    <location>
        <position position="124"/>
    </location>
    <ligand>
        <name>Zn(2+)</name>
        <dbReference type="ChEBI" id="CHEBI:29105"/>
        <note>catalytic</note>
    </ligand>
</feature>
<keyword evidence="9" id="KW-1185">Reference proteome</keyword>
<dbReference type="Pfam" id="PF02130">
    <property type="entry name" value="YbeY"/>
    <property type="match status" value="1"/>
</dbReference>
<keyword evidence="4 7" id="KW-0255">Endonuclease</keyword>
<dbReference type="InterPro" id="IPR020549">
    <property type="entry name" value="YbeY_CS"/>
</dbReference>
<evidence type="ECO:0000256" key="6">
    <source>
        <dbReference type="ARBA" id="ARBA00022833"/>
    </source>
</evidence>
<comment type="function">
    <text evidence="7">Single strand-specific metallo-endoribonuclease involved in late-stage 70S ribosome quality control and in maturation of the 3' terminus of the 16S rRNA.</text>
</comment>
<protein>
    <recommendedName>
        <fullName evidence="7">Endoribonuclease YbeY</fullName>
        <ecNumber evidence="7">3.1.-.-</ecNumber>
    </recommendedName>
</protein>
<keyword evidence="7" id="KW-0698">rRNA processing</keyword>
<keyword evidence="6 7" id="KW-0862">Zinc</keyword>
<keyword evidence="2 7" id="KW-0540">Nuclease</keyword>
<gene>
    <name evidence="7" type="primary">ybeY</name>
    <name evidence="8" type="ORF">FHS68_005361</name>
</gene>
<comment type="subcellular location">
    <subcellularLocation>
        <location evidence="7">Cytoplasm</location>
    </subcellularLocation>
</comment>
<keyword evidence="3 7" id="KW-0479">Metal-binding</keyword>
<comment type="cofactor">
    <cofactor evidence="7">
        <name>Zn(2+)</name>
        <dbReference type="ChEBI" id="CHEBI:29105"/>
    </cofactor>
    <text evidence="7">Binds 1 zinc ion.</text>
</comment>
<keyword evidence="7" id="KW-0963">Cytoplasm</keyword>
<comment type="caution">
    <text evidence="8">The sequence shown here is derived from an EMBL/GenBank/DDBJ whole genome shotgun (WGS) entry which is preliminary data.</text>
</comment>
<dbReference type="SUPFAM" id="SSF55486">
    <property type="entry name" value="Metalloproteases ('zincins'), catalytic domain"/>
    <property type="match status" value="1"/>
</dbReference>
<feature type="binding site" evidence="7">
    <location>
        <position position="130"/>
    </location>
    <ligand>
        <name>Zn(2+)</name>
        <dbReference type="ChEBI" id="CHEBI:29105"/>
        <note>catalytic</note>
    </ligand>
</feature>
<dbReference type="Gene3D" id="3.40.390.30">
    <property type="entry name" value="Metalloproteases ('zincins'), catalytic domain"/>
    <property type="match status" value="1"/>
</dbReference>
<keyword evidence="5 7" id="KW-0378">Hydrolase</keyword>
<name>A0ABX0UT70_9BACT</name>
<dbReference type="PANTHER" id="PTHR46986:SF1">
    <property type="entry name" value="ENDORIBONUCLEASE YBEY, CHLOROPLASTIC"/>
    <property type="match status" value="1"/>
</dbReference>
<dbReference type="EC" id="3.1.-.-" evidence="7"/>
<feature type="binding site" evidence="7">
    <location>
        <position position="120"/>
    </location>
    <ligand>
        <name>Zn(2+)</name>
        <dbReference type="ChEBI" id="CHEBI:29105"/>
        <note>catalytic</note>
    </ligand>
</feature>
<dbReference type="EMBL" id="JAASQJ010000009">
    <property type="protein sequence ID" value="NIJ56163.1"/>
    <property type="molecule type" value="Genomic_DNA"/>
</dbReference>
<evidence type="ECO:0000256" key="2">
    <source>
        <dbReference type="ARBA" id="ARBA00022722"/>
    </source>
</evidence>
<proteinExistence type="inferred from homology"/>
<comment type="similarity">
    <text evidence="1 7">Belongs to the endoribonuclease YbeY family.</text>
</comment>